<protein>
    <submittedName>
        <fullName evidence="6">Glycosyltransferase</fullName>
        <ecNumber evidence="6">2.4.-.-</ecNumber>
    </submittedName>
</protein>
<feature type="transmembrane region" description="Helical" evidence="4">
    <location>
        <begin position="265"/>
        <end position="283"/>
    </location>
</feature>
<dbReference type="GO" id="GO:0016757">
    <property type="term" value="F:glycosyltransferase activity"/>
    <property type="evidence" value="ECO:0007669"/>
    <property type="project" value="UniProtKB-KW"/>
</dbReference>
<name>A0ABT3CT68_9BACT</name>
<dbReference type="Proteomes" id="UP001300692">
    <property type="component" value="Unassembled WGS sequence"/>
</dbReference>
<evidence type="ECO:0000313" key="7">
    <source>
        <dbReference type="Proteomes" id="UP001300692"/>
    </source>
</evidence>
<evidence type="ECO:0000256" key="2">
    <source>
        <dbReference type="ARBA" id="ARBA00022676"/>
    </source>
</evidence>
<dbReference type="PANTHER" id="PTHR43630">
    <property type="entry name" value="POLY-BETA-1,6-N-ACETYL-D-GLUCOSAMINE SYNTHASE"/>
    <property type="match status" value="1"/>
</dbReference>
<dbReference type="PANTHER" id="PTHR43630:SF1">
    <property type="entry name" value="POLY-BETA-1,6-N-ACETYL-D-GLUCOSAMINE SYNTHASE"/>
    <property type="match status" value="1"/>
</dbReference>
<comment type="caution">
    <text evidence="6">The sequence shown here is derived from an EMBL/GenBank/DDBJ whole genome shotgun (WGS) entry which is preliminary data.</text>
</comment>
<dbReference type="Gene3D" id="3.90.550.10">
    <property type="entry name" value="Spore Coat Polysaccharide Biosynthesis Protein SpsA, Chain A"/>
    <property type="match status" value="1"/>
</dbReference>
<evidence type="ECO:0000259" key="5">
    <source>
        <dbReference type="Pfam" id="PF00535"/>
    </source>
</evidence>
<proteinExistence type="inferred from homology"/>
<evidence type="ECO:0000256" key="4">
    <source>
        <dbReference type="SAM" id="Phobius"/>
    </source>
</evidence>
<dbReference type="RefSeq" id="WP_264137632.1">
    <property type="nucleotide sequence ID" value="NZ_JAOYOD010000001.1"/>
</dbReference>
<gene>
    <name evidence="6" type="ORF">N7U62_09000</name>
</gene>
<keyword evidence="7" id="KW-1185">Reference proteome</keyword>
<dbReference type="InterPro" id="IPR001173">
    <property type="entry name" value="Glyco_trans_2-like"/>
</dbReference>
<evidence type="ECO:0000256" key="1">
    <source>
        <dbReference type="ARBA" id="ARBA00006739"/>
    </source>
</evidence>
<organism evidence="6 7">
    <name type="scientific">Reichenbachiella ulvae</name>
    <dbReference type="NCBI Taxonomy" id="2980104"/>
    <lineage>
        <taxon>Bacteria</taxon>
        <taxon>Pseudomonadati</taxon>
        <taxon>Bacteroidota</taxon>
        <taxon>Cytophagia</taxon>
        <taxon>Cytophagales</taxon>
        <taxon>Reichenbachiellaceae</taxon>
        <taxon>Reichenbachiella</taxon>
    </lineage>
</organism>
<sequence length="356" mass="41436">MTVLVYLSLLWCVTSLLIYLLVLVSKSSKKVALSDEWPNVSILISLRNEEENVQRLCEQLVQLDYPKEKLEILIGDDDSQDQTLKVLREYETENFKVFSYANEQTGHFGKQKVLKSLYQKSKGEVLLFTDGDMVLQPGWVKAMLPGTDVLKVGVTAVALRGIGSALQNLDWLINEFMIKWLSEKRIYLTAWGNNMAVRRTWLQKVEYESLPESEVEDIALSQAMVQAGARIEITSESSARLWTKPVGLKRILHQRLRWMKGVKRVPIWIYGAMALRLGFLPMVMLLTAFHWQFVFLIVVKMVFHLWFLLKADGRKLNFWSFLSICFYDVYEILLYFSSFVAHVLRVQFDWKGRVYR</sequence>
<feature type="transmembrane region" description="Helical" evidence="4">
    <location>
        <begin position="6"/>
        <end position="24"/>
    </location>
</feature>
<feature type="transmembrane region" description="Helical" evidence="4">
    <location>
        <begin position="289"/>
        <end position="309"/>
    </location>
</feature>
<feature type="domain" description="Glycosyltransferase 2-like" evidence="5">
    <location>
        <begin position="41"/>
        <end position="204"/>
    </location>
</feature>
<feature type="transmembrane region" description="Helical" evidence="4">
    <location>
        <begin position="321"/>
        <end position="344"/>
    </location>
</feature>
<keyword evidence="2 6" id="KW-0328">Glycosyltransferase</keyword>
<accession>A0ABT3CT68</accession>
<evidence type="ECO:0000313" key="6">
    <source>
        <dbReference type="EMBL" id="MCV9386797.1"/>
    </source>
</evidence>
<comment type="similarity">
    <text evidence="1">Belongs to the glycosyltransferase 2 family.</text>
</comment>
<keyword evidence="3 6" id="KW-0808">Transferase</keyword>
<keyword evidence="4" id="KW-0812">Transmembrane</keyword>
<dbReference type="EMBL" id="JAOYOD010000001">
    <property type="protein sequence ID" value="MCV9386797.1"/>
    <property type="molecule type" value="Genomic_DNA"/>
</dbReference>
<dbReference type="SUPFAM" id="SSF53448">
    <property type="entry name" value="Nucleotide-diphospho-sugar transferases"/>
    <property type="match status" value="1"/>
</dbReference>
<dbReference type="EC" id="2.4.-.-" evidence="6"/>
<evidence type="ECO:0000256" key="3">
    <source>
        <dbReference type="ARBA" id="ARBA00022679"/>
    </source>
</evidence>
<reference evidence="6 7" key="1">
    <citation type="submission" date="2022-10" db="EMBL/GenBank/DDBJ databases">
        <title>Comparative genomics and taxonomic characterization of three novel marine species of genus Reichenbachiella exhibiting antioxidant and polysaccharide degradation activities.</title>
        <authorList>
            <person name="Muhammad N."/>
            <person name="Lee Y.-J."/>
            <person name="Ko J."/>
            <person name="Kim S.-G."/>
        </authorList>
    </citation>
    <scope>NUCLEOTIDE SEQUENCE [LARGE SCALE GENOMIC DNA]</scope>
    <source>
        <strain evidence="6 7">ABR2-5</strain>
    </source>
</reference>
<dbReference type="Pfam" id="PF00535">
    <property type="entry name" value="Glycos_transf_2"/>
    <property type="match status" value="1"/>
</dbReference>
<keyword evidence="4" id="KW-1133">Transmembrane helix</keyword>
<dbReference type="InterPro" id="IPR029044">
    <property type="entry name" value="Nucleotide-diphossugar_trans"/>
</dbReference>
<keyword evidence="4" id="KW-0472">Membrane</keyword>